<dbReference type="Gene3D" id="1.10.340.70">
    <property type="match status" value="1"/>
</dbReference>
<dbReference type="PANTHER" id="PTHR47331">
    <property type="entry name" value="PHD-TYPE DOMAIN-CONTAINING PROTEIN"/>
    <property type="match status" value="1"/>
</dbReference>
<protein>
    <recommendedName>
        <fullName evidence="1">Integrase zinc-binding domain-containing protein</fullName>
    </recommendedName>
</protein>
<evidence type="ECO:0000259" key="1">
    <source>
        <dbReference type="Pfam" id="PF17921"/>
    </source>
</evidence>
<evidence type="ECO:0000313" key="2">
    <source>
        <dbReference type="EMBL" id="VDP58665.1"/>
    </source>
</evidence>
<feature type="non-terminal residue" evidence="2">
    <location>
        <position position="102"/>
    </location>
</feature>
<reference evidence="2" key="1">
    <citation type="submission" date="2018-11" db="EMBL/GenBank/DDBJ databases">
        <authorList>
            <consortium name="Pathogen Informatics"/>
        </authorList>
    </citation>
    <scope>NUCLEOTIDE SEQUENCE [LARGE SCALE GENOMIC DNA]</scope>
</reference>
<sequence length="102" mass="11842">MRCYGRLGRAQLPLQAKHPALVLQKTPLAEMIINEAHEKGHPGINHTVALVRQEFWIPQLRAQVSRLIRKCVKCQKFNNLPYQYPAQEDLPKERVVRSCPFE</sequence>
<dbReference type="OrthoDB" id="5850742at2759"/>
<dbReference type="AlphaFoldDB" id="A0A3P8FUZ5"/>
<feature type="domain" description="Integrase zinc-binding" evidence="1">
    <location>
        <begin position="27"/>
        <end position="79"/>
    </location>
</feature>
<dbReference type="Pfam" id="PF17921">
    <property type="entry name" value="Integrase_H2C2"/>
    <property type="match status" value="1"/>
</dbReference>
<organism evidence="2">
    <name type="scientific">Heligmosomoides polygyrus</name>
    <name type="common">Parasitic roundworm</name>
    <dbReference type="NCBI Taxonomy" id="6339"/>
    <lineage>
        <taxon>Eukaryota</taxon>
        <taxon>Metazoa</taxon>
        <taxon>Ecdysozoa</taxon>
        <taxon>Nematoda</taxon>
        <taxon>Chromadorea</taxon>
        <taxon>Rhabditida</taxon>
        <taxon>Rhabditina</taxon>
        <taxon>Rhabditomorpha</taxon>
        <taxon>Strongyloidea</taxon>
        <taxon>Heligmosomidae</taxon>
        <taxon>Heligmosomoides</taxon>
    </lineage>
</organism>
<accession>A0A3P8FUZ5</accession>
<gene>
    <name evidence="2" type="ORF">HPBE_LOCUS26639</name>
</gene>
<dbReference type="EMBL" id="UZAH01040485">
    <property type="protein sequence ID" value="VDP58665.1"/>
    <property type="molecule type" value="Genomic_DNA"/>
</dbReference>
<name>A0A3P8FUZ5_HELPZ</name>
<proteinExistence type="predicted"/>
<dbReference type="InterPro" id="IPR041588">
    <property type="entry name" value="Integrase_H2C2"/>
</dbReference>